<evidence type="ECO:0000259" key="9">
    <source>
        <dbReference type="PROSITE" id="PS50011"/>
    </source>
</evidence>
<evidence type="ECO:0000256" key="1">
    <source>
        <dbReference type="ARBA" id="ARBA00012513"/>
    </source>
</evidence>
<evidence type="ECO:0000256" key="6">
    <source>
        <dbReference type="ARBA" id="ARBA00022840"/>
    </source>
</evidence>
<dbReference type="GO" id="GO:0035556">
    <property type="term" value="P:intracellular signal transduction"/>
    <property type="evidence" value="ECO:0007669"/>
    <property type="project" value="TreeGrafter"/>
</dbReference>
<protein>
    <recommendedName>
        <fullName evidence="1">non-specific serine/threonine protein kinase</fullName>
        <ecNumber evidence="1">2.7.11.1</ecNumber>
    </recommendedName>
</protein>
<keyword evidence="5" id="KW-0418">Kinase</keyword>
<dbReference type="PANTHER" id="PTHR24356">
    <property type="entry name" value="SERINE/THREONINE-PROTEIN KINASE"/>
    <property type="match status" value="1"/>
</dbReference>
<reference evidence="10 11" key="1">
    <citation type="journal article" date="2013" name="Curr. Biol.">
        <title>The Genome of the Foraminiferan Reticulomyxa filosa.</title>
        <authorList>
            <person name="Glockner G."/>
            <person name="Hulsmann N."/>
            <person name="Schleicher M."/>
            <person name="Noegel A.A."/>
            <person name="Eichinger L."/>
            <person name="Gallinger C."/>
            <person name="Pawlowski J."/>
            <person name="Sierra R."/>
            <person name="Euteneuer U."/>
            <person name="Pillet L."/>
            <person name="Moustafa A."/>
            <person name="Platzer M."/>
            <person name="Groth M."/>
            <person name="Szafranski K."/>
            <person name="Schliwa M."/>
        </authorList>
    </citation>
    <scope>NUCLEOTIDE SEQUENCE [LARGE SCALE GENOMIC DNA]</scope>
</reference>
<dbReference type="InterPro" id="IPR000719">
    <property type="entry name" value="Prot_kinase_dom"/>
</dbReference>
<name>X6MDL9_RETFI</name>
<dbReference type="GO" id="GO:0004674">
    <property type="term" value="F:protein serine/threonine kinase activity"/>
    <property type="evidence" value="ECO:0007669"/>
    <property type="project" value="UniProtKB-KW"/>
</dbReference>
<evidence type="ECO:0000256" key="3">
    <source>
        <dbReference type="ARBA" id="ARBA00022679"/>
    </source>
</evidence>
<proteinExistence type="predicted"/>
<dbReference type="EMBL" id="ASPP01021858">
    <property type="protein sequence ID" value="ETO11969.1"/>
    <property type="molecule type" value="Genomic_DNA"/>
</dbReference>
<evidence type="ECO:0000256" key="5">
    <source>
        <dbReference type="ARBA" id="ARBA00022777"/>
    </source>
</evidence>
<dbReference type="Proteomes" id="UP000023152">
    <property type="component" value="Unassembled WGS sequence"/>
</dbReference>
<dbReference type="Gene3D" id="1.10.510.10">
    <property type="entry name" value="Transferase(Phosphotransferase) domain 1"/>
    <property type="match status" value="1"/>
</dbReference>
<dbReference type="OrthoDB" id="63267at2759"/>
<evidence type="ECO:0000313" key="11">
    <source>
        <dbReference type="Proteomes" id="UP000023152"/>
    </source>
</evidence>
<gene>
    <name evidence="10" type="ORF">RFI_25407</name>
</gene>
<evidence type="ECO:0000256" key="7">
    <source>
        <dbReference type="ARBA" id="ARBA00047899"/>
    </source>
</evidence>
<dbReference type="InterPro" id="IPR011009">
    <property type="entry name" value="Kinase-like_dom_sf"/>
</dbReference>
<dbReference type="PROSITE" id="PS50011">
    <property type="entry name" value="PROTEIN_KINASE_DOM"/>
    <property type="match status" value="1"/>
</dbReference>
<dbReference type="Gene3D" id="3.30.200.20">
    <property type="entry name" value="Phosphorylase Kinase, domain 1"/>
    <property type="match status" value="2"/>
</dbReference>
<keyword evidence="11" id="KW-1185">Reference proteome</keyword>
<dbReference type="EC" id="2.7.11.1" evidence="1"/>
<dbReference type="AlphaFoldDB" id="X6MDL9"/>
<accession>X6MDL9</accession>
<comment type="catalytic activity">
    <reaction evidence="8">
        <text>L-seryl-[protein] + ATP = O-phospho-L-seryl-[protein] + ADP + H(+)</text>
        <dbReference type="Rhea" id="RHEA:17989"/>
        <dbReference type="Rhea" id="RHEA-COMP:9863"/>
        <dbReference type="Rhea" id="RHEA-COMP:11604"/>
        <dbReference type="ChEBI" id="CHEBI:15378"/>
        <dbReference type="ChEBI" id="CHEBI:29999"/>
        <dbReference type="ChEBI" id="CHEBI:30616"/>
        <dbReference type="ChEBI" id="CHEBI:83421"/>
        <dbReference type="ChEBI" id="CHEBI:456216"/>
        <dbReference type="EC" id="2.7.11.1"/>
    </reaction>
</comment>
<dbReference type="PANTHER" id="PTHR24356:SF407">
    <property type="entry name" value="RAC SERINE_THREONINE-PROTEIN KINASE"/>
    <property type="match status" value="1"/>
</dbReference>
<evidence type="ECO:0000256" key="8">
    <source>
        <dbReference type="ARBA" id="ARBA00048679"/>
    </source>
</evidence>
<sequence>TSLEREQRWNYFAISEHVTSANKPSANPTQQCKVILSCWLQISHPCLDDYDLIALIGEGKFAPIFQVRKKIDKGIYVVKVYSKCRMIEEKQVEHSIAENVMLKRIRCDRPLEFLSRHFQLLHAQHNTDHQRQVQSTNPCPIANPVYWENLQHFLNNSIAPNPFITVLRECFDEYNLYFVMDYYSGGDLFHYLSSQNRLSENIAKLFFFKKKKKKEKT</sequence>
<dbReference type="InterPro" id="IPR050236">
    <property type="entry name" value="Ser_Thr_kinase_AGC"/>
</dbReference>
<evidence type="ECO:0000256" key="4">
    <source>
        <dbReference type="ARBA" id="ARBA00022741"/>
    </source>
</evidence>
<evidence type="ECO:0000313" key="10">
    <source>
        <dbReference type="EMBL" id="ETO11969.1"/>
    </source>
</evidence>
<dbReference type="SUPFAM" id="SSF56112">
    <property type="entry name" value="Protein kinase-like (PK-like)"/>
    <property type="match status" value="1"/>
</dbReference>
<keyword evidence="2" id="KW-0723">Serine/threonine-protein kinase</keyword>
<keyword evidence="6" id="KW-0067">ATP-binding</keyword>
<comment type="caution">
    <text evidence="10">The sequence shown here is derived from an EMBL/GenBank/DDBJ whole genome shotgun (WGS) entry which is preliminary data.</text>
</comment>
<comment type="catalytic activity">
    <reaction evidence="7">
        <text>L-threonyl-[protein] + ATP = O-phospho-L-threonyl-[protein] + ADP + H(+)</text>
        <dbReference type="Rhea" id="RHEA:46608"/>
        <dbReference type="Rhea" id="RHEA-COMP:11060"/>
        <dbReference type="Rhea" id="RHEA-COMP:11605"/>
        <dbReference type="ChEBI" id="CHEBI:15378"/>
        <dbReference type="ChEBI" id="CHEBI:30013"/>
        <dbReference type="ChEBI" id="CHEBI:30616"/>
        <dbReference type="ChEBI" id="CHEBI:61977"/>
        <dbReference type="ChEBI" id="CHEBI:456216"/>
        <dbReference type="EC" id="2.7.11.1"/>
    </reaction>
</comment>
<keyword evidence="3" id="KW-0808">Transferase</keyword>
<organism evidence="10 11">
    <name type="scientific">Reticulomyxa filosa</name>
    <dbReference type="NCBI Taxonomy" id="46433"/>
    <lineage>
        <taxon>Eukaryota</taxon>
        <taxon>Sar</taxon>
        <taxon>Rhizaria</taxon>
        <taxon>Retaria</taxon>
        <taxon>Foraminifera</taxon>
        <taxon>Monothalamids</taxon>
        <taxon>Reticulomyxidae</taxon>
        <taxon>Reticulomyxa</taxon>
    </lineage>
</organism>
<feature type="non-terminal residue" evidence="10">
    <location>
        <position position="1"/>
    </location>
</feature>
<keyword evidence="4" id="KW-0547">Nucleotide-binding</keyword>
<dbReference type="GO" id="GO:0005524">
    <property type="term" value="F:ATP binding"/>
    <property type="evidence" value="ECO:0007669"/>
    <property type="project" value="UniProtKB-KW"/>
</dbReference>
<feature type="domain" description="Protein kinase" evidence="9">
    <location>
        <begin position="50"/>
        <end position="217"/>
    </location>
</feature>
<evidence type="ECO:0000256" key="2">
    <source>
        <dbReference type="ARBA" id="ARBA00022527"/>
    </source>
</evidence>